<dbReference type="Pfam" id="PF07364">
    <property type="entry name" value="DUF1485"/>
    <property type="match status" value="1"/>
</dbReference>
<dbReference type="PIRSF" id="PIRSF012702">
    <property type="entry name" value="UCP012702"/>
    <property type="match status" value="1"/>
</dbReference>
<dbReference type="Pfam" id="PF07171">
    <property type="entry name" value="MlrC_C"/>
    <property type="match status" value="1"/>
</dbReference>
<evidence type="ECO:0000259" key="2">
    <source>
        <dbReference type="Pfam" id="PF07171"/>
    </source>
</evidence>
<evidence type="ECO:0000259" key="3">
    <source>
        <dbReference type="Pfam" id="PF07364"/>
    </source>
</evidence>
<evidence type="ECO:0000256" key="1">
    <source>
        <dbReference type="SAM" id="MobiDB-lite"/>
    </source>
</evidence>
<organism evidence="4 5">
    <name type="scientific">Actinokineospora auranticolor</name>
    <dbReference type="NCBI Taxonomy" id="155976"/>
    <lineage>
        <taxon>Bacteria</taxon>
        <taxon>Bacillati</taxon>
        <taxon>Actinomycetota</taxon>
        <taxon>Actinomycetes</taxon>
        <taxon>Pseudonocardiales</taxon>
        <taxon>Pseudonocardiaceae</taxon>
        <taxon>Actinokineospora</taxon>
    </lineage>
</organism>
<protein>
    <submittedName>
        <fullName evidence="4">Microcystin degradation protein MlrC</fullName>
    </submittedName>
</protein>
<feature type="domain" description="Microcystin LR degradation protein MlrC C-terminal" evidence="2">
    <location>
        <begin position="299"/>
        <end position="471"/>
    </location>
</feature>
<evidence type="ECO:0000313" key="5">
    <source>
        <dbReference type="Proteomes" id="UP000239203"/>
    </source>
</evidence>
<proteinExistence type="predicted"/>
<dbReference type="InterPro" id="IPR010799">
    <property type="entry name" value="MlrC_C"/>
</dbReference>
<keyword evidence="5" id="KW-1185">Reference proteome</keyword>
<gene>
    <name evidence="4" type="ORF">CLV40_11776</name>
</gene>
<dbReference type="Proteomes" id="UP000239203">
    <property type="component" value="Unassembled WGS sequence"/>
</dbReference>
<accession>A0A2S6GHZ6</accession>
<reference evidence="4 5" key="1">
    <citation type="submission" date="2018-02" db="EMBL/GenBank/DDBJ databases">
        <title>Genomic Encyclopedia of Archaeal and Bacterial Type Strains, Phase II (KMG-II): from individual species to whole genera.</title>
        <authorList>
            <person name="Goeker M."/>
        </authorList>
    </citation>
    <scope>NUCLEOTIDE SEQUENCE [LARGE SCALE GENOMIC DNA]</scope>
    <source>
        <strain evidence="4 5">YU 961-1</strain>
    </source>
</reference>
<dbReference type="EMBL" id="PTIX01000017">
    <property type="protein sequence ID" value="PPK64837.1"/>
    <property type="molecule type" value="Genomic_DNA"/>
</dbReference>
<dbReference type="InterPro" id="IPR015995">
    <property type="entry name" value="MlrC_N"/>
</dbReference>
<dbReference type="InterPro" id="IPR009197">
    <property type="entry name" value="MlrC"/>
</dbReference>
<evidence type="ECO:0000313" key="4">
    <source>
        <dbReference type="EMBL" id="PPK64837.1"/>
    </source>
</evidence>
<dbReference type="OrthoDB" id="9815420at2"/>
<dbReference type="AlphaFoldDB" id="A0A2S6GHZ6"/>
<comment type="caution">
    <text evidence="4">The sequence shown here is derived from an EMBL/GenBank/DDBJ whole genome shotgun (WGS) entry which is preliminary data.</text>
</comment>
<feature type="domain" description="Microcystin LR degradation protein MlrC N-terminal" evidence="3">
    <location>
        <begin position="3"/>
        <end position="289"/>
    </location>
</feature>
<name>A0A2S6GHZ6_9PSEU</name>
<sequence length="499" mass="51759">MTRALIAGLVHESSTFMVEVMGPTTADDFTVHAGSDLVAAFADTNTVVGGYLAACARHRAAGVPALHARAEPGAALAQDAVSVLLERLLDRASRVGAVDVVLLDLHGAGATAAGESVDLVVLRAVRAMVGTGVPIAATLDLHGNVGDEVAAIADVVVGYQEYPHTDMAARAERAADIAFAQRAGRARPVTAVLRLPMLIPPSTTASGAAADARDLARAAEAESGVLACTVFHGFPYADTPQTAVSVATVVDGDRAHADRVNRRLADWLWAHRADFTVPTRAPEEVVPAALSAPTFPVVIGDGTDNPGCGAPGDGTYLLRALLDHDARACFATIHDPAAVSAAIAAGVGARVPVALGGRHGWASGPPVEAEALVRSITDGRVVQQAMRRGKALDFGRCARLRVGTVDVVVATRRSQVFDPEILLLHGIDPARYDLVAVKSVTHFRAGFAAVAADLVVADAPGPLSRDITALPRTGPTAARWPVDPGTRFPTPNRPRESLR</sequence>
<dbReference type="RefSeq" id="WP_104481606.1">
    <property type="nucleotide sequence ID" value="NZ_CP154825.1"/>
</dbReference>
<feature type="region of interest" description="Disordered" evidence="1">
    <location>
        <begin position="470"/>
        <end position="499"/>
    </location>
</feature>